<feature type="compositionally biased region" description="Basic and acidic residues" evidence="1">
    <location>
        <begin position="203"/>
        <end position="219"/>
    </location>
</feature>
<evidence type="ECO:0000313" key="3">
    <source>
        <dbReference type="Proteomes" id="UP000242519"/>
    </source>
</evidence>
<proteinExistence type="predicted"/>
<gene>
    <name evidence="2" type="ORF">B2J93_4504</name>
</gene>
<reference evidence="2 3" key="1">
    <citation type="submission" date="2017-04" db="EMBL/GenBank/DDBJ databases">
        <title>Draft genome sequence of Marssonina coronaria NL1: causal agent of apple blotch.</title>
        <authorList>
            <person name="Cheng Q."/>
        </authorList>
    </citation>
    <scope>NUCLEOTIDE SEQUENCE [LARGE SCALE GENOMIC DNA]</scope>
    <source>
        <strain evidence="2 3">NL1</strain>
    </source>
</reference>
<comment type="caution">
    <text evidence="2">The sequence shown here is derived from an EMBL/GenBank/DDBJ whole genome shotgun (WGS) entry which is preliminary data.</text>
</comment>
<protein>
    <submittedName>
        <fullName evidence="2">Uncharacterized protein</fullName>
    </submittedName>
</protein>
<keyword evidence="3" id="KW-1185">Reference proteome</keyword>
<sequence>MTEVEIYNGFSIPGHLVFRKMALAEAFPAGEPQYHELNAESAILKFLAVYPMIPVQTNQQPSAQKNSGCRSGTIVLPLWLQTSDLHPDSEHWGVFTELVESLRPYLFAAEIFFKKFFEDEYGGAIRYYEELQERAGPGRGFVAQDGYRSCFSSLRLSSNLARDPRVLTTGFGRRAEWVVVTVFGSFVDGEAKLQMVGIEEDTGEKTPEGSGERGVEGKKAFVGKVGEPQEREESIGQRIKQRSQRKARTEVDLAPTDMLTVRIGHKLGNHEFYGERIQLELFIARVGSLG</sequence>
<name>A0A218Z8N1_9HELO</name>
<accession>A0A218Z8N1</accession>
<dbReference type="InParanoid" id="A0A218Z8N1"/>
<dbReference type="AlphaFoldDB" id="A0A218Z8N1"/>
<evidence type="ECO:0000313" key="2">
    <source>
        <dbReference type="EMBL" id="OWP03940.1"/>
    </source>
</evidence>
<organism evidence="2 3">
    <name type="scientific">Diplocarpon coronariae</name>
    <dbReference type="NCBI Taxonomy" id="2795749"/>
    <lineage>
        <taxon>Eukaryota</taxon>
        <taxon>Fungi</taxon>
        <taxon>Dikarya</taxon>
        <taxon>Ascomycota</taxon>
        <taxon>Pezizomycotina</taxon>
        <taxon>Leotiomycetes</taxon>
        <taxon>Helotiales</taxon>
        <taxon>Drepanopezizaceae</taxon>
        <taxon>Diplocarpon</taxon>
    </lineage>
</organism>
<feature type="region of interest" description="Disordered" evidence="1">
    <location>
        <begin position="199"/>
        <end position="249"/>
    </location>
</feature>
<dbReference type="EMBL" id="MZNU01000153">
    <property type="protein sequence ID" value="OWP03940.1"/>
    <property type="molecule type" value="Genomic_DNA"/>
</dbReference>
<evidence type="ECO:0000256" key="1">
    <source>
        <dbReference type="SAM" id="MobiDB-lite"/>
    </source>
</evidence>
<dbReference type="OrthoDB" id="3548155at2759"/>
<dbReference type="Proteomes" id="UP000242519">
    <property type="component" value="Unassembled WGS sequence"/>
</dbReference>